<sequence>MERLTPPMVSKPTILLNDLLQNKVEDLHDKHKQVWGHRIPCRSPLAPLKNPCGDPLRQTENDGVVTHSSIHKINSGGKPNNLRTALRKSHSIVSYAFRMSTFKAHLGGRCCWLYPWKSSWARRMLLPMERPGTNAFCDGLMRSSKTPLNC</sequence>
<reference evidence="1" key="2">
    <citation type="journal article" date="2024" name="Plant">
        <title>Genomic evolution and insights into agronomic trait innovations of Sesamum species.</title>
        <authorList>
            <person name="Miao H."/>
            <person name="Wang L."/>
            <person name="Qu L."/>
            <person name="Liu H."/>
            <person name="Sun Y."/>
            <person name="Le M."/>
            <person name="Wang Q."/>
            <person name="Wei S."/>
            <person name="Zheng Y."/>
            <person name="Lin W."/>
            <person name="Duan Y."/>
            <person name="Cao H."/>
            <person name="Xiong S."/>
            <person name="Wang X."/>
            <person name="Wei L."/>
            <person name="Li C."/>
            <person name="Ma Q."/>
            <person name="Ju M."/>
            <person name="Zhao R."/>
            <person name="Li G."/>
            <person name="Mu C."/>
            <person name="Tian Q."/>
            <person name="Mei H."/>
            <person name="Zhang T."/>
            <person name="Gao T."/>
            <person name="Zhang H."/>
        </authorList>
    </citation>
    <scope>NUCLEOTIDE SEQUENCE</scope>
    <source>
        <strain evidence="1">KEN1</strain>
    </source>
</reference>
<reference evidence="1" key="1">
    <citation type="submission" date="2020-06" db="EMBL/GenBank/DDBJ databases">
        <authorList>
            <person name="Li T."/>
            <person name="Hu X."/>
            <person name="Zhang T."/>
            <person name="Song X."/>
            <person name="Zhang H."/>
            <person name="Dai N."/>
            <person name="Sheng W."/>
            <person name="Hou X."/>
            <person name="Wei L."/>
        </authorList>
    </citation>
    <scope>NUCLEOTIDE SEQUENCE</scope>
    <source>
        <strain evidence="1">KEN1</strain>
        <tissue evidence="1">Leaf</tissue>
    </source>
</reference>
<organism evidence="1">
    <name type="scientific">Sesamum latifolium</name>
    <dbReference type="NCBI Taxonomy" id="2727402"/>
    <lineage>
        <taxon>Eukaryota</taxon>
        <taxon>Viridiplantae</taxon>
        <taxon>Streptophyta</taxon>
        <taxon>Embryophyta</taxon>
        <taxon>Tracheophyta</taxon>
        <taxon>Spermatophyta</taxon>
        <taxon>Magnoliopsida</taxon>
        <taxon>eudicotyledons</taxon>
        <taxon>Gunneridae</taxon>
        <taxon>Pentapetalae</taxon>
        <taxon>asterids</taxon>
        <taxon>lamiids</taxon>
        <taxon>Lamiales</taxon>
        <taxon>Pedaliaceae</taxon>
        <taxon>Sesamum</taxon>
    </lineage>
</organism>
<accession>A0AAW2UT72</accession>
<proteinExistence type="predicted"/>
<dbReference type="EMBL" id="JACGWN010000011">
    <property type="protein sequence ID" value="KAL0420610.1"/>
    <property type="molecule type" value="Genomic_DNA"/>
</dbReference>
<evidence type="ECO:0000313" key="1">
    <source>
        <dbReference type="EMBL" id="KAL0420610.1"/>
    </source>
</evidence>
<name>A0AAW2UT72_9LAMI</name>
<dbReference type="AlphaFoldDB" id="A0AAW2UT72"/>
<gene>
    <name evidence="1" type="ORF">Slati_3083900</name>
</gene>
<protein>
    <submittedName>
        <fullName evidence="1">Uncharacterized protein</fullName>
    </submittedName>
</protein>
<comment type="caution">
    <text evidence="1">The sequence shown here is derived from an EMBL/GenBank/DDBJ whole genome shotgun (WGS) entry which is preliminary data.</text>
</comment>